<gene>
    <name evidence="1" type="ORF">A2714_00895</name>
</gene>
<evidence type="ECO:0000313" key="1">
    <source>
        <dbReference type="EMBL" id="OGM20376.1"/>
    </source>
</evidence>
<organism evidence="1 2">
    <name type="scientific">Candidatus Woesebacteria bacterium RIFCSPHIGHO2_01_FULL_38_9</name>
    <dbReference type="NCBI Taxonomy" id="1802492"/>
    <lineage>
        <taxon>Bacteria</taxon>
        <taxon>Candidatus Woeseibacteriota</taxon>
    </lineage>
</organism>
<evidence type="ECO:0000313" key="2">
    <source>
        <dbReference type="Proteomes" id="UP000178419"/>
    </source>
</evidence>
<dbReference type="AlphaFoldDB" id="A0A1F7XZE2"/>
<reference evidence="1 2" key="1">
    <citation type="journal article" date="2016" name="Nat. Commun.">
        <title>Thousands of microbial genomes shed light on interconnected biogeochemical processes in an aquifer system.</title>
        <authorList>
            <person name="Anantharaman K."/>
            <person name="Brown C.T."/>
            <person name="Hug L.A."/>
            <person name="Sharon I."/>
            <person name="Castelle C.J."/>
            <person name="Probst A.J."/>
            <person name="Thomas B.C."/>
            <person name="Singh A."/>
            <person name="Wilkins M.J."/>
            <person name="Karaoz U."/>
            <person name="Brodie E.L."/>
            <person name="Williams K.H."/>
            <person name="Hubbard S.S."/>
            <person name="Banfield J.F."/>
        </authorList>
    </citation>
    <scope>NUCLEOTIDE SEQUENCE [LARGE SCALE GENOMIC DNA]</scope>
</reference>
<accession>A0A1F7XZE2</accession>
<protein>
    <submittedName>
        <fullName evidence="1">Uncharacterized protein</fullName>
    </submittedName>
</protein>
<comment type="caution">
    <text evidence="1">The sequence shown here is derived from an EMBL/GenBank/DDBJ whole genome shotgun (WGS) entry which is preliminary data.</text>
</comment>
<dbReference type="Proteomes" id="UP000178419">
    <property type="component" value="Unassembled WGS sequence"/>
</dbReference>
<sequence>MTENPKRWWQTKLETTPTLTDGEKARLITDEEGYQVAQERQDIQRLFDLGIRNNDPEVVKIARARLHFLEGKETLLDYEV</sequence>
<proteinExistence type="predicted"/>
<name>A0A1F7XZE2_9BACT</name>
<dbReference type="EMBL" id="MGGE01000043">
    <property type="protein sequence ID" value="OGM20376.1"/>
    <property type="molecule type" value="Genomic_DNA"/>
</dbReference>